<dbReference type="Pfam" id="PF14691">
    <property type="entry name" value="Fer4_20"/>
    <property type="match status" value="1"/>
</dbReference>
<dbReference type="Gene3D" id="3.30.70.3270">
    <property type="match status" value="1"/>
</dbReference>
<evidence type="ECO:0000259" key="1">
    <source>
        <dbReference type="PROSITE" id="PS51379"/>
    </source>
</evidence>
<dbReference type="Gene3D" id="1.10.1060.10">
    <property type="entry name" value="Alpha-helical ferredoxin"/>
    <property type="match status" value="1"/>
</dbReference>
<dbReference type="InterPro" id="IPR017896">
    <property type="entry name" value="4Fe4S_Fe-S-bd"/>
</dbReference>
<dbReference type="PROSITE" id="PS51379">
    <property type="entry name" value="4FE4S_FER_2"/>
    <property type="match status" value="2"/>
</dbReference>
<dbReference type="InterPro" id="IPR009051">
    <property type="entry name" value="Helical_ferredxn"/>
</dbReference>
<dbReference type="EMBL" id="CAFAAV010000125">
    <property type="protein sequence ID" value="CAB4825142.1"/>
    <property type="molecule type" value="Genomic_DNA"/>
</dbReference>
<protein>
    <submittedName>
        <fullName evidence="4">Unannotated protein</fullName>
    </submittedName>
</protein>
<dbReference type="EMBL" id="CAEZYF010000001">
    <property type="protein sequence ID" value="CAB4703743.1"/>
    <property type="molecule type" value="Genomic_DNA"/>
</dbReference>
<accession>A0A6J6ZX89</accession>
<dbReference type="PRINTS" id="PR00419">
    <property type="entry name" value="ADXRDTASE"/>
</dbReference>
<dbReference type="Gene3D" id="3.50.50.60">
    <property type="entry name" value="FAD/NAD(P)-binding domain"/>
    <property type="match status" value="2"/>
</dbReference>
<dbReference type="GO" id="GO:0016491">
    <property type="term" value="F:oxidoreductase activity"/>
    <property type="evidence" value="ECO:0007669"/>
    <property type="project" value="InterPro"/>
</dbReference>
<dbReference type="PANTHER" id="PTHR42783:SF3">
    <property type="entry name" value="GLUTAMATE SYNTHASE [NADPH] SMALL CHAIN-RELATED"/>
    <property type="match status" value="1"/>
</dbReference>
<evidence type="ECO:0000313" key="7">
    <source>
        <dbReference type="EMBL" id="CAB4982093.1"/>
    </source>
</evidence>
<evidence type="ECO:0000313" key="2">
    <source>
        <dbReference type="EMBL" id="CAB4364201.1"/>
    </source>
</evidence>
<evidence type="ECO:0000313" key="4">
    <source>
        <dbReference type="EMBL" id="CAB4825142.1"/>
    </source>
</evidence>
<feature type="domain" description="4Fe-4S ferredoxin-type" evidence="1">
    <location>
        <begin position="570"/>
        <end position="599"/>
    </location>
</feature>
<dbReference type="EMBL" id="CAESGF010000011">
    <property type="protein sequence ID" value="CAB4364201.1"/>
    <property type="molecule type" value="Genomic_DNA"/>
</dbReference>
<dbReference type="SUPFAM" id="SSF51905">
    <property type="entry name" value="FAD/NAD(P)-binding domain"/>
    <property type="match status" value="1"/>
</dbReference>
<dbReference type="InterPro" id="IPR036188">
    <property type="entry name" value="FAD/NAD-bd_sf"/>
</dbReference>
<feature type="domain" description="4Fe-4S ferredoxin-type" evidence="1">
    <location>
        <begin position="530"/>
        <end position="559"/>
    </location>
</feature>
<dbReference type="EMBL" id="CAFBMT010000008">
    <property type="protein sequence ID" value="CAB4934437.1"/>
    <property type="molecule type" value="Genomic_DNA"/>
</dbReference>
<evidence type="ECO:0000313" key="3">
    <source>
        <dbReference type="EMBL" id="CAB4703743.1"/>
    </source>
</evidence>
<dbReference type="GO" id="GO:0051536">
    <property type="term" value="F:iron-sulfur cluster binding"/>
    <property type="evidence" value="ECO:0007669"/>
    <property type="project" value="InterPro"/>
</dbReference>
<dbReference type="EMBL" id="CAFBIY010000172">
    <property type="protein sequence ID" value="CAB4852903.1"/>
    <property type="molecule type" value="Genomic_DNA"/>
</dbReference>
<gene>
    <name evidence="3" type="ORF">UFOPK2656_00219</name>
    <name evidence="4" type="ORF">UFOPK3099_01630</name>
    <name evidence="5" type="ORF">UFOPK3267_02425</name>
    <name evidence="6" type="ORF">UFOPK3651_01700</name>
    <name evidence="7" type="ORF">UFOPK3931_00872</name>
    <name evidence="2" type="ORF">UFOPK4189_01967</name>
</gene>
<dbReference type="EMBL" id="CAFBOL010000015">
    <property type="protein sequence ID" value="CAB4982093.1"/>
    <property type="molecule type" value="Genomic_DNA"/>
</dbReference>
<name>A0A6J6ZX89_9ZZZZ</name>
<dbReference type="PANTHER" id="PTHR42783">
    <property type="entry name" value="GLUTAMATE SYNTHASE [NADPH] SMALL CHAIN"/>
    <property type="match status" value="1"/>
</dbReference>
<reference evidence="4" key="1">
    <citation type="submission" date="2020-05" db="EMBL/GenBank/DDBJ databases">
        <authorList>
            <person name="Chiriac C."/>
            <person name="Salcher M."/>
            <person name="Ghai R."/>
            <person name="Kavagutti S V."/>
        </authorList>
    </citation>
    <scope>NUCLEOTIDE SEQUENCE</scope>
</reference>
<dbReference type="SUPFAM" id="SSF54862">
    <property type="entry name" value="4Fe-4S ferredoxins"/>
    <property type="match status" value="1"/>
</dbReference>
<dbReference type="Pfam" id="PF07992">
    <property type="entry name" value="Pyr_redox_2"/>
    <property type="match status" value="1"/>
</dbReference>
<organism evidence="4">
    <name type="scientific">freshwater metagenome</name>
    <dbReference type="NCBI Taxonomy" id="449393"/>
    <lineage>
        <taxon>unclassified sequences</taxon>
        <taxon>metagenomes</taxon>
        <taxon>ecological metagenomes</taxon>
    </lineage>
</organism>
<dbReference type="SUPFAM" id="SSF51971">
    <property type="entry name" value="Nucleotide-binding domain"/>
    <property type="match status" value="1"/>
</dbReference>
<dbReference type="Pfam" id="PF12838">
    <property type="entry name" value="Fer4_7"/>
    <property type="match status" value="1"/>
</dbReference>
<evidence type="ECO:0000313" key="5">
    <source>
        <dbReference type="EMBL" id="CAB4852903.1"/>
    </source>
</evidence>
<dbReference type="InterPro" id="IPR017900">
    <property type="entry name" value="4Fe4S_Fe_S_CS"/>
</dbReference>
<sequence length="605" mass="64258">MSTPVSPDAKWLWDNEPCRAACPVHTDAGAYVTAIADGRFRDAYAIARRPNPFPSICGRVCAAPCESACRRGKIDAPIAIRALKRFVDERFGVESAGGSEMWHAAHGTVPEATLGSVGIIGGGVGGLSAAHELRLAGHAVTVYEADERLGGMVLLGIPEYRLPREIIAAEIAAIVSLGVEVRLGCRVGRDITFEEILGEHDAVFVAAGAWQARGLDIPGNEQDGVLKAVEFLLNVNQGYTVDLGERVVVVGGGNVAFDAARTALRAAARDEPTPGPVALGDRAEQDAQRDITTTMDVARAARRAGVRDVTVISLESAAELPAALEEVEEAELEGITLIHRRGPHRVIGEGGRVTGLETIDVLSVFDELHRFAPVFAPDTQRIIPADTVILAVGQSSDTTFISADLGLDRTRFGGLVVDASLRTTHPKVWAGGDVAFGPRNLIDAIGDGQRAAASIHAALTGGTAPSRTDVKVELIPKPAFRRVDSEYDSLARGVVPSLAAERRIGFTEVEHGFTEDGAVREGFRCLRCFENIMLKADLCILCGLCVDVCPENCITIVRADHIGAGTAAQSALVLDEEVCIRCGLCINRCPPAALVMVYAKEIQHD</sequence>
<dbReference type="PROSITE" id="PS00198">
    <property type="entry name" value="4FE4S_FER_1"/>
    <property type="match status" value="2"/>
</dbReference>
<dbReference type="InterPro" id="IPR028261">
    <property type="entry name" value="DPD_II"/>
</dbReference>
<dbReference type="AlphaFoldDB" id="A0A6J6ZX89"/>
<dbReference type="InterPro" id="IPR023753">
    <property type="entry name" value="FAD/NAD-binding_dom"/>
</dbReference>
<evidence type="ECO:0000313" key="6">
    <source>
        <dbReference type="EMBL" id="CAB4934437.1"/>
    </source>
</evidence>
<proteinExistence type="predicted"/>